<gene>
    <name evidence="1" type="ORF">K3G42_025544</name>
</gene>
<accession>A0ACB8FR67</accession>
<sequence>MQMFVPYPGLQVAYCSSSIAPLIQVRSFILSSHLLKAKCSLFQVDSFKMSQSLAACLKSFRYPNWESIMPGESLQFSADTTKLDRPKQVLNTDLPQQTIGHQTMAGNC</sequence>
<evidence type="ECO:0000313" key="1">
    <source>
        <dbReference type="EMBL" id="KAH8007772.1"/>
    </source>
</evidence>
<proteinExistence type="predicted"/>
<dbReference type="Proteomes" id="UP000827872">
    <property type="component" value="Linkage Group LG06"/>
</dbReference>
<reference evidence="1" key="1">
    <citation type="submission" date="2021-08" db="EMBL/GenBank/DDBJ databases">
        <title>The first chromosome-level gecko genome reveals the dynamic sex chromosomes of Neotropical dwarf geckos (Sphaerodactylidae: Sphaerodactylus).</title>
        <authorList>
            <person name="Pinto B.J."/>
            <person name="Keating S.E."/>
            <person name="Gamble T."/>
        </authorList>
    </citation>
    <scope>NUCLEOTIDE SEQUENCE</scope>
    <source>
        <strain evidence="1">TG3544</strain>
    </source>
</reference>
<comment type="caution">
    <text evidence="1">The sequence shown here is derived from an EMBL/GenBank/DDBJ whole genome shotgun (WGS) entry which is preliminary data.</text>
</comment>
<dbReference type="EMBL" id="CM037619">
    <property type="protein sequence ID" value="KAH8007772.1"/>
    <property type="molecule type" value="Genomic_DNA"/>
</dbReference>
<organism evidence="1 2">
    <name type="scientific">Sphaerodactylus townsendi</name>
    <dbReference type="NCBI Taxonomy" id="933632"/>
    <lineage>
        <taxon>Eukaryota</taxon>
        <taxon>Metazoa</taxon>
        <taxon>Chordata</taxon>
        <taxon>Craniata</taxon>
        <taxon>Vertebrata</taxon>
        <taxon>Euteleostomi</taxon>
        <taxon>Lepidosauria</taxon>
        <taxon>Squamata</taxon>
        <taxon>Bifurcata</taxon>
        <taxon>Gekkota</taxon>
        <taxon>Sphaerodactylidae</taxon>
        <taxon>Sphaerodactylus</taxon>
    </lineage>
</organism>
<evidence type="ECO:0000313" key="2">
    <source>
        <dbReference type="Proteomes" id="UP000827872"/>
    </source>
</evidence>
<keyword evidence="2" id="KW-1185">Reference proteome</keyword>
<protein>
    <submittedName>
        <fullName evidence="1">Uncharacterized protein</fullName>
    </submittedName>
</protein>
<name>A0ACB8FR67_9SAUR</name>